<dbReference type="SUPFAM" id="SSF51726">
    <property type="entry name" value="UROD/MetE-like"/>
    <property type="match status" value="1"/>
</dbReference>
<evidence type="ECO:0000313" key="2">
    <source>
        <dbReference type="Proteomes" id="UP000249056"/>
    </source>
</evidence>
<comment type="caution">
    <text evidence="1">The sequence shown here is derived from an EMBL/GenBank/DDBJ whole genome shotgun (WGS) entry which is preliminary data.</text>
</comment>
<dbReference type="PANTHER" id="PTHR43844">
    <property type="entry name" value="METHIONINE SYNTHASE"/>
    <property type="match status" value="1"/>
</dbReference>
<evidence type="ECO:0008006" key="3">
    <source>
        <dbReference type="Google" id="ProtNLM"/>
    </source>
</evidence>
<organism evidence="1 2">
    <name type="scientific">Monilinia fructigena</name>
    <dbReference type="NCBI Taxonomy" id="38457"/>
    <lineage>
        <taxon>Eukaryota</taxon>
        <taxon>Fungi</taxon>
        <taxon>Dikarya</taxon>
        <taxon>Ascomycota</taxon>
        <taxon>Pezizomycotina</taxon>
        <taxon>Leotiomycetes</taxon>
        <taxon>Helotiales</taxon>
        <taxon>Sclerotiniaceae</taxon>
        <taxon>Monilinia</taxon>
    </lineage>
</organism>
<proteinExistence type="predicted"/>
<dbReference type="AlphaFoldDB" id="A0A395IF86"/>
<name>A0A395IF86_9HELO</name>
<sequence length="241" mass="27593">MANLHRNPPFRAEHLGSLLRPAELLAKRSAFEKDDLSREELTRIENESITKVVELQKECGFRAVSDGEYRFVSPYNPIQCVLGNIFFEELDGMTEIRNPPMDIFRPYVPDIAGFIEKGHKPGQSCLCTGKIKHTGKSTLIGQFEYLKTLVPEDRSGDIKLTMIAPPWYHLRYKDGNAFPKEVYANDEEYFSDISKAVSAELDILYEAGLRNVQFDDPNFAYFCSEKMLKGWEADDSNTKNY</sequence>
<dbReference type="PANTHER" id="PTHR43844:SF2">
    <property type="entry name" value="SYNTHASE, VITAMIN-B12 INDEPENDENT, PUTATIVE (AFU_ORTHOLOGUE AFUA_3G12060)-RELATED"/>
    <property type="match status" value="1"/>
</dbReference>
<protein>
    <recommendedName>
        <fullName evidence="3">Cobalamin-independent methionine synthase MetE C-terminal/archaeal domain-containing protein</fullName>
    </recommendedName>
</protein>
<evidence type="ECO:0000313" key="1">
    <source>
        <dbReference type="EMBL" id="RAL58870.1"/>
    </source>
</evidence>
<dbReference type="OrthoDB" id="7772923at2759"/>
<keyword evidence="2" id="KW-1185">Reference proteome</keyword>
<dbReference type="Proteomes" id="UP000249056">
    <property type="component" value="Unassembled WGS sequence"/>
</dbReference>
<gene>
    <name evidence="1" type="ORF">DID88_009290</name>
</gene>
<dbReference type="Gene3D" id="3.20.20.210">
    <property type="match status" value="1"/>
</dbReference>
<accession>A0A395IF86</accession>
<dbReference type="EMBL" id="QKRW01000066">
    <property type="protein sequence ID" value="RAL58870.1"/>
    <property type="molecule type" value="Genomic_DNA"/>
</dbReference>
<dbReference type="InterPro" id="IPR038071">
    <property type="entry name" value="UROD/MetE-like_sf"/>
</dbReference>
<reference evidence="1 2" key="1">
    <citation type="submission" date="2018-06" db="EMBL/GenBank/DDBJ databases">
        <title>Genome Sequence of the Brown Rot Fungal Pathogen Monilinia fructigena.</title>
        <authorList>
            <person name="Landi L."/>
            <person name="De Miccolis Angelini R.M."/>
            <person name="Pollastro S."/>
            <person name="Abate D."/>
            <person name="Faretra F."/>
            <person name="Romanazzi G."/>
        </authorList>
    </citation>
    <scope>NUCLEOTIDE SEQUENCE [LARGE SCALE GENOMIC DNA]</scope>
    <source>
        <strain evidence="1 2">Mfrg269</strain>
    </source>
</reference>